<proteinExistence type="predicted"/>
<dbReference type="SUPFAM" id="SSF52058">
    <property type="entry name" value="L domain-like"/>
    <property type="match status" value="1"/>
</dbReference>
<protein>
    <submittedName>
        <fullName evidence="3">Uncharacterized protein</fullName>
    </submittedName>
</protein>
<accession>A0A9J6DNP4</accession>
<organism evidence="3 4">
    <name type="scientific">Rhipicephalus microplus</name>
    <name type="common">Cattle tick</name>
    <name type="synonym">Boophilus microplus</name>
    <dbReference type="NCBI Taxonomy" id="6941"/>
    <lineage>
        <taxon>Eukaryota</taxon>
        <taxon>Metazoa</taxon>
        <taxon>Ecdysozoa</taxon>
        <taxon>Arthropoda</taxon>
        <taxon>Chelicerata</taxon>
        <taxon>Arachnida</taxon>
        <taxon>Acari</taxon>
        <taxon>Parasitiformes</taxon>
        <taxon>Ixodida</taxon>
        <taxon>Ixodoidea</taxon>
        <taxon>Ixodidae</taxon>
        <taxon>Rhipicephalinae</taxon>
        <taxon>Rhipicephalus</taxon>
        <taxon>Boophilus</taxon>
    </lineage>
</organism>
<keyword evidence="4" id="KW-1185">Reference proteome</keyword>
<name>A0A9J6DNP4_RHIMP</name>
<dbReference type="PANTHER" id="PTHR24369:SF213">
    <property type="entry name" value="INSULIN LIKE GROWTH FACTOR BINDING PROTEIN ACID LABILE SUBUNIT"/>
    <property type="match status" value="1"/>
</dbReference>
<dbReference type="InterPro" id="IPR003591">
    <property type="entry name" value="Leu-rich_rpt_typical-subtyp"/>
</dbReference>
<dbReference type="Gene3D" id="3.80.10.10">
    <property type="entry name" value="Ribonuclease Inhibitor"/>
    <property type="match status" value="1"/>
</dbReference>
<dbReference type="PROSITE" id="PS51450">
    <property type="entry name" value="LRR"/>
    <property type="match status" value="1"/>
</dbReference>
<dbReference type="GO" id="GO:0005886">
    <property type="term" value="C:plasma membrane"/>
    <property type="evidence" value="ECO:0007669"/>
    <property type="project" value="TreeGrafter"/>
</dbReference>
<comment type="caution">
    <text evidence="3">The sequence shown here is derived from an EMBL/GenBank/DDBJ whole genome shotgun (WGS) entry which is preliminary data.</text>
</comment>
<dbReference type="EMBL" id="JABSTU010000008">
    <property type="protein sequence ID" value="KAH8023627.1"/>
    <property type="molecule type" value="Genomic_DNA"/>
</dbReference>
<sequence length="195" mass="22130">MCPSWNRKPWCPCYEFDSDVFLECNSVTPDEIRSTLLEIHSPVKMLSIYNLQSNITTLPAGFFVNRTISRLFVSNTQLENVEEGVFEGLEDFLETLSLTQSKLKHVPKGALKDLRSLRSLELSSNNIASLESYVFYGLQLTNLQLSKNNITDVTEYAFGGLENSLEELNLIDSGQKEFPLNALRRLRSLKAAETR</sequence>
<dbReference type="PANTHER" id="PTHR24369">
    <property type="entry name" value="ANTIGEN BSP, PUTATIVE-RELATED"/>
    <property type="match status" value="1"/>
</dbReference>
<keyword evidence="2" id="KW-0677">Repeat</keyword>
<dbReference type="InterPro" id="IPR001611">
    <property type="entry name" value="Leu-rich_rpt"/>
</dbReference>
<evidence type="ECO:0000256" key="2">
    <source>
        <dbReference type="ARBA" id="ARBA00022737"/>
    </source>
</evidence>
<dbReference type="SMART" id="SM00369">
    <property type="entry name" value="LRR_TYP"/>
    <property type="match status" value="3"/>
</dbReference>
<reference evidence="3" key="1">
    <citation type="journal article" date="2020" name="Cell">
        <title>Large-Scale Comparative Analyses of Tick Genomes Elucidate Their Genetic Diversity and Vector Capacities.</title>
        <authorList>
            <consortium name="Tick Genome and Microbiome Consortium (TIGMIC)"/>
            <person name="Jia N."/>
            <person name="Wang J."/>
            <person name="Shi W."/>
            <person name="Du L."/>
            <person name="Sun Y."/>
            <person name="Zhan W."/>
            <person name="Jiang J.F."/>
            <person name="Wang Q."/>
            <person name="Zhang B."/>
            <person name="Ji P."/>
            <person name="Bell-Sakyi L."/>
            <person name="Cui X.M."/>
            <person name="Yuan T.T."/>
            <person name="Jiang B.G."/>
            <person name="Yang W.F."/>
            <person name="Lam T.T."/>
            <person name="Chang Q.C."/>
            <person name="Ding S.J."/>
            <person name="Wang X.J."/>
            <person name="Zhu J.G."/>
            <person name="Ruan X.D."/>
            <person name="Zhao L."/>
            <person name="Wei J.T."/>
            <person name="Ye R.Z."/>
            <person name="Que T.C."/>
            <person name="Du C.H."/>
            <person name="Zhou Y.H."/>
            <person name="Cheng J.X."/>
            <person name="Dai P.F."/>
            <person name="Guo W.B."/>
            <person name="Han X.H."/>
            <person name="Huang E.J."/>
            <person name="Li L.F."/>
            <person name="Wei W."/>
            <person name="Gao Y.C."/>
            <person name="Liu J.Z."/>
            <person name="Shao H.Z."/>
            <person name="Wang X."/>
            <person name="Wang C.C."/>
            <person name="Yang T.C."/>
            <person name="Huo Q.B."/>
            <person name="Li W."/>
            <person name="Chen H.Y."/>
            <person name="Chen S.E."/>
            <person name="Zhou L.G."/>
            <person name="Ni X.B."/>
            <person name="Tian J.H."/>
            <person name="Sheng Y."/>
            <person name="Liu T."/>
            <person name="Pan Y.S."/>
            <person name="Xia L.Y."/>
            <person name="Li J."/>
            <person name="Zhao F."/>
            <person name="Cao W.C."/>
        </authorList>
    </citation>
    <scope>NUCLEOTIDE SEQUENCE</scope>
    <source>
        <strain evidence="3">Rmic-2018</strain>
    </source>
</reference>
<dbReference type="InterPro" id="IPR050541">
    <property type="entry name" value="LRR_TM_domain-containing"/>
</dbReference>
<evidence type="ECO:0000313" key="4">
    <source>
        <dbReference type="Proteomes" id="UP000821866"/>
    </source>
</evidence>
<dbReference type="Pfam" id="PF13855">
    <property type="entry name" value="LRR_8"/>
    <property type="match status" value="1"/>
</dbReference>
<keyword evidence="1" id="KW-0433">Leucine-rich repeat</keyword>
<dbReference type="VEuPathDB" id="VectorBase:LOC119172768"/>
<dbReference type="InterPro" id="IPR032675">
    <property type="entry name" value="LRR_dom_sf"/>
</dbReference>
<evidence type="ECO:0000313" key="3">
    <source>
        <dbReference type="EMBL" id="KAH8023627.1"/>
    </source>
</evidence>
<gene>
    <name evidence="3" type="ORF">HPB51_015123</name>
</gene>
<evidence type="ECO:0000256" key="1">
    <source>
        <dbReference type="ARBA" id="ARBA00022614"/>
    </source>
</evidence>
<dbReference type="AlphaFoldDB" id="A0A9J6DNP4"/>
<reference evidence="3" key="2">
    <citation type="submission" date="2021-09" db="EMBL/GenBank/DDBJ databases">
        <authorList>
            <person name="Jia N."/>
            <person name="Wang J."/>
            <person name="Shi W."/>
            <person name="Du L."/>
            <person name="Sun Y."/>
            <person name="Zhan W."/>
            <person name="Jiang J."/>
            <person name="Wang Q."/>
            <person name="Zhang B."/>
            <person name="Ji P."/>
            <person name="Sakyi L.B."/>
            <person name="Cui X."/>
            <person name="Yuan T."/>
            <person name="Jiang B."/>
            <person name="Yang W."/>
            <person name="Lam T.T.-Y."/>
            <person name="Chang Q."/>
            <person name="Ding S."/>
            <person name="Wang X."/>
            <person name="Zhu J."/>
            <person name="Ruan X."/>
            <person name="Zhao L."/>
            <person name="Wei J."/>
            <person name="Que T."/>
            <person name="Du C."/>
            <person name="Cheng J."/>
            <person name="Dai P."/>
            <person name="Han X."/>
            <person name="Huang E."/>
            <person name="Gao Y."/>
            <person name="Liu J."/>
            <person name="Shao H."/>
            <person name="Ye R."/>
            <person name="Li L."/>
            <person name="Wei W."/>
            <person name="Wang X."/>
            <person name="Wang C."/>
            <person name="Huo Q."/>
            <person name="Li W."/>
            <person name="Guo W."/>
            <person name="Chen H."/>
            <person name="Chen S."/>
            <person name="Zhou L."/>
            <person name="Zhou L."/>
            <person name="Ni X."/>
            <person name="Tian J."/>
            <person name="Zhou Y."/>
            <person name="Sheng Y."/>
            <person name="Liu T."/>
            <person name="Pan Y."/>
            <person name="Xia L."/>
            <person name="Li J."/>
            <person name="Zhao F."/>
            <person name="Cao W."/>
        </authorList>
    </citation>
    <scope>NUCLEOTIDE SEQUENCE</scope>
    <source>
        <strain evidence="3">Rmic-2018</strain>
        <tissue evidence="3">Larvae</tissue>
    </source>
</reference>
<dbReference type="Proteomes" id="UP000821866">
    <property type="component" value="Chromosome 6"/>
</dbReference>